<evidence type="ECO:0000313" key="2">
    <source>
        <dbReference type="Proteomes" id="UP000824533"/>
    </source>
</evidence>
<sequence>MFNVGKKFKFAFAGKATDLTHDSVLWYLKDYEQLESHSNKTDVQLELLFVLERRAETLEFDQLKTVILNSRKIWTPFSTGFNRGVRSSRPRAYSPLWANYTGHVIFTVTYSDKVNCVAELTNWPYDVQSCEAEFGPMFHAKKELKLTFASQAFDLTQDGVLWYLKDYKQLEKHSNKTYAQLKLLFVLERKAETLVMMVIYPAYVLIALTLLSILLEITAGVRFGLACFSLLNHLIFHRHIALLIPRHDYNTPGLLLFYRGSLILTVLCILSTLCLRVLCRKTTPLRGVDILVNLVQSSQVYFSMVV</sequence>
<reference evidence="1 2" key="1">
    <citation type="journal article" date="2021" name="Front. Genet.">
        <title>Chromosome-Level Genome Assembly Reveals Significant Gene Expansion in the Toll and IMD Signaling Pathways of Dendrolimus kikuchii.</title>
        <authorList>
            <person name="Zhou J."/>
            <person name="Wu P."/>
            <person name="Xiong Z."/>
            <person name="Liu N."/>
            <person name="Zhao N."/>
            <person name="Ji M."/>
            <person name="Qiu Y."/>
            <person name="Yang B."/>
        </authorList>
    </citation>
    <scope>NUCLEOTIDE SEQUENCE [LARGE SCALE GENOMIC DNA]</scope>
    <source>
        <strain evidence="1">Ann1</strain>
    </source>
</reference>
<name>A0ACC1CHT7_9NEOP</name>
<proteinExistence type="predicted"/>
<keyword evidence="2" id="KW-1185">Reference proteome</keyword>
<dbReference type="Proteomes" id="UP000824533">
    <property type="component" value="Linkage Group LG25"/>
</dbReference>
<dbReference type="EMBL" id="CM034411">
    <property type="protein sequence ID" value="KAJ0171155.1"/>
    <property type="molecule type" value="Genomic_DNA"/>
</dbReference>
<organism evidence="1 2">
    <name type="scientific">Dendrolimus kikuchii</name>
    <dbReference type="NCBI Taxonomy" id="765133"/>
    <lineage>
        <taxon>Eukaryota</taxon>
        <taxon>Metazoa</taxon>
        <taxon>Ecdysozoa</taxon>
        <taxon>Arthropoda</taxon>
        <taxon>Hexapoda</taxon>
        <taxon>Insecta</taxon>
        <taxon>Pterygota</taxon>
        <taxon>Neoptera</taxon>
        <taxon>Endopterygota</taxon>
        <taxon>Lepidoptera</taxon>
        <taxon>Glossata</taxon>
        <taxon>Ditrysia</taxon>
        <taxon>Bombycoidea</taxon>
        <taxon>Lasiocampidae</taxon>
        <taxon>Dendrolimus</taxon>
    </lineage>
</organism>
<accession>A0ACC1CHT7</accession>
<evidence type="ECO:0000313" key="1">
    <source>
        <dbReference type="EMBL" id="KAJ0171155.1"/>
    </source>
</evidence>
<gene>
    <name evidence="1" type="ORF">K1T71_013354</name>
</gene>
<comment type="caution">
    <text evidence="1">The sequence shown here is derived from an EMBL/GenBank/DDBJ whole genome shotgun (WGS) entry which is preliminary data.</text>
</comment>
<protein>
    <submittedName>
        <fullName evidence="1">Uncharacterized protein</fullName>
    </submittedName>
</protein>